<dbReference type="InterPro" id="IPR000297">
    <property type="entry name" value="PPIase_PpiC"/>
</dbReference>
<dbReference type="InterPro" id="IPR012854">
    <property type="entry name" value="Cu_amine_oxidase-like_N"/>
</dbReference>
<dbReference type="PANTHER" id="PTHR47245">
    <property type="entry name" value="PEPTIDYLPROLYL ISOMERASE"/>
    <property type="match status" value="1"/>
</dbReference>
<name>A0ABU6GAX7_9BACL</name>
<evidence type="ECO:0000256" key="6">
    <source>
        <dbReference type="PROSITE-ProRule" id="PRU00278"/>
    </source>
</evidence>
<dbReference type="Pfam" id="PF07833">
    <property type="entry name" value="Cu_amine_oxidN1"/>
    <property type="match status" value="1"/>
</dbReference>
<evidence type="ECO:0000313" key="8">
    <source>
        <dbReference type="EMBL" id="MEC0231353.1"/>
    </source>
</evidence>
<comment type="catalytic activity">
    <reaction evidence="1">
        <text>[protein]-peptidylproline (omega=180) = [protein]-peptidylproline (omega=0)</text>
        <dbReference type="Rhea" id="RHEA:16237"/>
        <dbReference type="Rhea" id="RHEA-COMP:10747"/>
        <dbReference type="Rhea" id="RHEA-COMP:10748"/>
        <dbReference type="ChEBI" id="CHEBI:83833"/>
        <dbReference type="ChEBI" id="CHEBI:83834"/>
        <dbReference type="EC" id="5.2.1.8"/>
    </reaction>
</comment>
<reference evidence="8 9" key="1">
    <citation type="submission" date="2023-03" db="EMBL/GenBank/DDBJ databases">
        <title>Bacillus Genome Sequencing.</title>
        <authorList>
            <person name="Dunlap C."/>
        </authorList>
    </citation>
    <scope>NUCLEOTIDE SEQUENCE [LARGE SCALE GENOMIC DNA]</scope>
    <source>
        <strain evidence="8 9">BD-533</strain>
    </source>
</reference>
<keyword evidence="4 6" id="KW-0697">Rotamase</keyword>
<dbReference type="PROSITE" id="PS50198">
    <property type="entry name" value="PPIC_PPIASE_2"/>
    <property type="match status" value="1"/>
</dbReference>
<sequence>MMKDKVKGLVVGITIGSLISGTVAFAASSQIDVAFRSLKYMFDGVEKAPTEGKTFIYEGSTYVPLRFVSEALGKKVEWDEANETVWIGNNPNRVVATYKGGQVTKGEFDTFFALQALFNNAHSTSKDDPEYQKSMVTELIQNRILYSRSSDADQTAAKAGAAKQISAWKAQFGEAKFLEDLKKANVTETDLQYFLVGSLCAQNVIKSSITDAQLKAKYEDSLKVDKNAFTIASVRHILIGLTSGDDGSKTRTKEEALKIAKDVQQKLKNGDDFVKLAKEYSDDPGSKDNGGLYADADVNQWVPEFKKATIEQPVGTVGEPVESQFGYHLIKVDSRSVKSFDAVKEQLRAALEQDQFQQFSQKELPDLIEKIDLSQ</sequence>
<dbReference type="Pfam" id="PF13616">
    <property type="entry name" value="Rotamase_3"/>
    <property type="match status" value="1"/>
</dbReference>
<comment type="caution">
    <text evidence="8">The sequence shown here is derived from an EMBL/GenBank/DDBJ whole genome shotgun (WGS) entry which is preliminary data.</text>
</comment>
<evidence type="ECO:0000256" key="3">
    <source>
        <dbReference type="ARBA" id="ARBA00022729"/>
    </source>
</evidence>
<evidence type="ECO:0000256" key="2">
    <source>
        <dbReference type="ARBA" id="ARBA00013194"/>
    </source>
</evidence>
<dbReference type="InterPro" id="IPR050245">
    <property type="entry name" value="PrsA_foldase"/>
</dbReference>
<dbReference type="Gene3D" id="3.10.50.40">
    <property type="match status" value="1"/>
</dbReference>
<evidence type="ECO:0000256" key="4">
    <source>
        <dbReference type="ARBA" id="ARBA00023110"/>
    </source>
</evidence>
<dbReference type="InterPro" id="IPR046357">
    <property type="entry name" value="PPIase_dom_sf"/>
</dbReference>
<dbReference type="InterPro" id="IPR027304">
    <property type="entry name" value="Trigger_fact/SurA_dom_sf"/>
</dbReference>
<protein>
    <recommendedName>
        <fullName evidence="2">peptidylprolyl isomerase</fullName>
        <ecNumber evidence="2">5.2.1.8</ecNumber>
    </recommendedName>
</protein>
<feature type="domain" description="PpiC" evidence="7">
    <location>
        <begin position="234"/>
        <end position="334"/>
    </location>
</feature>
<evidence type="ECO:0000256" key="5">
    <source>
        <dbReference type="ARBA" id="ARBA00023235"/>
    </source>
</evidence>
<evidence type="ECO:0000259" key="7">
    <source>
        <dbReference type="PROSITE" id="PS50198"/>
    </source>
</evidence>
<dbReference type="PANTHER" id="PTHR47245:SF1">
    <property type="entry name" value="FOLDASE PROTEIN PRSA"/>
    <property type="match status" value="1"/>
</dbReference>
<evidence type="ECO:0000313" key="9">
    <source>
        <dbReference type="Proteomes" id="UP001338137"/>
    </source>
</evidence>
<dbReference type="InterPro" id="IPR036582">
    <property type="entry name" value="Mao_N_sf"/>
</dbReference>
<dbReference type="GO" id="GO:0003755">
    <property type="term" value="F:peptidyl-prolyl cis-trans isomerase activity"/>
    <property type="evidence" value="ECO:0007669"/>
    <property type="project" value="UniProtKB-EC"/>
</dbReference>
<gene>
    <name evidence="8" type="ORF">P4I72_30065</name>
</gene>
<organism evidence="8 9">
    <name type="scientific">Paenibacillus alba</name>
    <dbReference type="NCBI Taxonomy" id="1197127"/>
    <lineage>
        <taxon>Bacteria</taxon>
        <taxon>Bacillati</taxon>
        <taxon>Bacillota</taxon>
        <taxon>Bacilli</taxon>
        <taxon>Bacillales</taxon>
        <taxon>Paenibacillaceae</taxon>
        <taxon>Paenibacillus</taxon>
    </lineage>
</organism>
<evidence type="ECO:0000256" key="1">
    <source>
        <dbReference type="ARBA" id="ARBA00000971"/>
    </source>
</evidence>
<dbReference type="SUPFAM" id="SSF54534">
    <property type="entry name" value="FKBP-like"/>
    <property type="match status" value="1"/>
</dbReference>
<dbReference type="EMBL" id="JARLKY010000092">
    <property type="protein sequence ID" value="MEC0231353.1"/>
    <property type="molecule type" value="Genomic_DNA"/>
</dbReference>
<proteinExistence type="predicted"/>
<accession>A0ABU6GAX7</accession>
<dbReference type="SUPFAM" id="SSF109998">
    <property type="entry name" value="Triger factor/SurA peptide-binding domain-like"/>
    <property type="match status" value="1"/>
</dbReference>
<dbReference type="Proteomes" id="UP001338137">
    <property type="component" value="Unassembled WGS sequence"/>
</dbReference>
<keyword evidence="9" id="KW-1185">Reference proteome</keyword>
<keyword evidence="3" id="KW-0732">Signal</keyword>
<keyword evidence="5 6" id="KW-0413">Isomerase</keyword>
<dbReference type="SUPFAM" id="SSF55383">
    <property type="entry name" value="Copper amine oxidase, domain N"/>
    <property type="match status" value="1"/>
</dbReference>
<dbReference type="Gene3D" id="3.30.457.10">
    <property type="entry name" value="Copper amine oxidase-like, N-terminal domain"/>
    <property type="match status" value="1"/>
</dbReference>
<dbReference type="RefSeq" id="WP_326075352.1">
    <property type="nucleotide sequence ID" value="NZ_JARLKY010000092.1"/>
</dbReference>
<dbReference type="EC" id="5.2.1.8" evidence="2"/>